<accession>A0ABQ5C1E4</accession>
<sequence>MMATLPTFNLALPNSAMLLLSSKAVMKRPKHSSSSNDETKQDLISNLPDALLTHILSLLPDADACRTSVLSSRWKDLWMFLPSLHFVMPLFWSNKEENELYCYVDEAKAPVCWSMEEVYKFYDLVDKTLALRDDKVGEYVKNIDLLSMNEDEDHFIKLTDEDSIRVCLLLYLEVIFMGRELGSAVDDVFLKMVDNLEVLSDFPWGEHIWRELYAAIRNINSKHKDEHHKALEKKP</sequence>
<protein>
    <submittedName>
        <fullName evidence="2">Phospholipase-like, aminotransferase-like mobile domain protein</fullName>
    </submittedName>
</protein>
<name>A0ABQ5C1E4_9ASTR</name>
<reference evidence="2" key="2">
    <citation type="submission" date="2022-01" db="EMBL/GenBank/DDBJ databases">
        <authorList>
            <person name="Yamashiro T."/>
            <person name="Shiraishi A."/>
            <person name="Satake H."/>
            <person name="Nakayama K."/>
        </authorList>
    </citation>
    <scope>NUCLEOTIDE SEQUENCE</scope>
</reference>
<comment type="caution">
    <text evidence="2">The sequence shown here is derived from an EMBL/GenBank/DDBJ whole genome shotgun (WGS) entry which is preliminary data.</text>
</comment>
<feature type="domain" description="F-box" evidence="1">
    <location>
        <begin position="41"/>
        <end position="77"/>
    </location>
</feature>
<dbReference type="Gene3D" id="1.20.1280.50">
    <property type="match status" value="1"/>
</dbReference>
<dbReference type="CDD" id="cd22160">
    <property type="entry name" value="F-box_AtFBL13-like"/>
    <property type="match status" value="1"/>
</dbReference>
<organism evidence="2 3">
    <name type="scientific">Tanacetum coccineum</name>
    <dbReference type="NCBI Taxonomy" id="301880"/>
    <lineage>
        <taxon>Eukaryota</taxon>
        <taxon>Viridiplantae</taxon>
        <taxon>Streptophyta</taxon>
        <taxon>Embryophyta</taxon>
        <taxon>Tracheophyta</taxon>
        <taxon>Spermatophyta</taxon>
        <taxon>Magnoliopsida</taxon>
        <taxon>eudicotyledons</taxon>
        <taxon>Gunneridae</taxon>
        <taxon>Pentapetalae</taxon>
        <taxon>asterids</taxon>
        <taxon>campanulids</taxon>
        <taxon>Asterales</taxon>
        <taxon>Asteraceae</taxon>
        <taxon>Asteroideae</taxon>
        <taxon>Anthemideae</taxon>
        <taxon>Anthemidinae</taxon>
        <taxon>Tanacetum</taxon>
    </lineage>
</organism>
<evidence type="ECO:0000259" key="1">
    <source>
        <dbReference type="PROSITE" id="PS50181"/>
    </source>
</evidence>
<dbReference type="EMBL" id="BQNB010013779">
    <property type="protein sequence ID" value="GJT20167.1"/>
    <property type="molecule type" value="Genomic_DNA"/>
</dbReference>
<dbReference type="Proteomes" id="UP001151760">
    <property type="component" value="Unassembled WGS sequence"/>
</dbReference>
<proteinExistence type="predicted"/>
<dbReference type="PANTHER" id="PTHR31293">
    <property type="entry name" value="RNI-LIKE SUPERFAMILY PROTEIN"/>
    <property type="match status" value="1"/>
</dbReference>
<dbReference type="InterPro" id="IPR053781">
    <property type="entry name" value="F-box_AtFBL13-like"/>
</dbReference>
<evidence type="ECO:0000313" key="2">
    <source>
        <dbReference type="EMBL" id="GJT20167.1"/>
    </source>
</evidence>
<dbReference type="Pfam" id="PF00646">
    <property type="entry name" value="F-box"/>
    <property type="match status" value="1"/>
</dbReference>
<reference evidence="2" key="1">
    <citation type="journal article" date="2022" name="Int. J. Mol. Sci.">
        <title>Draft Genome of Tanacetum Coccineum: Genomic Comparison of Closely Related Tanacetum-Family Plants.</title>
        <authorList>
            <person name="Yamashiro T."/>
            <person name="Shiraishi A."/>
            <person name="Nakayama K."/>
            <person name="Satake H."/>
        </authorList>
    </citation>
    <scope>NUCLEOTIDE SEQUENCE</scope>
</reference>
<dbReference type="InterPro" id="IPR001810">
    <property type="entry name" value="F-box_dom"/>
</dbReference>
<keyword evidence="3" id="KW-1185">Reference proteome</keyword>
<dbReference type="InterPro" id="IPR055294">
    <property type="entry name" value="FBL60-like"/>
</dbReference>
<dbReference type="InterPro" id="IPR036047">
    <property type="entry name" value="F-box-like_dom_sf"/>
</dbReference>
<dbReference type="PROSITE" id="PS50181">
    <property type="entry name" value="FBOX"/>
    <property type="match status" value="1"/>
</dbReference>
<dbReference type="SUPFAM" id="SSF81383">
    <property type="entry name" value="F-box domain"/>
    <property type="match status" value="1"/>
</dbReference>
<evidence type="ECO:0000313" key="3">
    <source>
        <dbReference type="Proteomes" id="UP001151760"/>
    </source>
</evidence>
<dbReference type="PANTHER" id="PTHR31293:SF12">
    <property type="entry name" value="RNI-LIKE SUPERFAMILY PROTEIN"/>
    <property type="match status" value="1"/>
</dbReference>
<gene>
    <name evidence="2" type="ORF">Tco_0878873</name>
</gene>